<dbReference type="SUPFAM" id="SSF56784">
    <property type="entry name" value="HAD-like"/>
    <property type="match status" value="1"/>
</dbReference>
<dbReference type="SFLD" id="SFLDG01129">
    <property type="entry name" value="C1.5:_HAD__Beta-PGM__Phosphata"/>
    <property type="match status" value="1"/>
</dbReference>
<sequence length="217" mass="24684">MQNFAVIFDMDGVIVDSEPMYQNWNHQLFEELNITVPVQIRSQFVGISPKRKWHLIKEHCGITESIEELVLNQRRFFGDKSVNFKDILFPGTLPLLELLKGKGIKLALASSSDRERINSVLSSCDLVKYFDEIVSGHEFEESKPHPDIFLHTAKKLGIEPEECIVIEDSIYGLTAATRAGMKKVGVKHKRIPMDLSLADITIESLEELNYEALENLL</sequence>
<dbReference type="Gene3D" id="1.10.150.240">
    <property type="entry name" value="Putative phosphatase, domain 2"/>
    <property type="match status" value="1"/>
</dbReference>
<dbReference type="InterPro" id="IPR041492">
    <property type="entry name" value="HAD_2"/>
</dbReference>
<dbReference type="InterPro" id="IPR023198">
    <property type="entry name" value="PGP-like_dom2"/>
</dbReference>
<keyword evidence="2" id="KW-1185">Reference proteome</keyword>
<dbReference type="SFLD" id="SFLDG01135">
    <property type="entry name" value="C1.5.6:_HAD__Beta-PGM__Phospha"/>
    <property type="match status" value="1"/>
</dbReference>
<dbReference type="EMBL" id="JBHLVO010000011">
    <property type="protein sequence ID" value="MFC0272614.1"/>
    <property type="molecule type" value="Genomic_DNA"/>
</dbReference>
<evidence type="ECO:0000313" key="2">
    <source>
        <dbReference type="Proteomes" id="UP001589854"/>
    </source>
</evidence>
<name>A0ABV6GFZ7_9BACI</name>
<dbReference type="InterPro" id="IPR006439">
    <property type="entry name" value="HAD-SF_hydro_IA"/>
</dbReference>
<dbReference type="NCBIfam" id="TIGR01549">
    <property type="entry name" value="HAD-SF-IA-v1"/>
    <property type="match status" value="1"/>
</dbReference>
<protein>
    <submittedName>
        <fullName evidence="1">HAD family hydrolase</fullName>
    </submittedName>
</protein>
<dbReference type="RefSeq" id="WP_378935106.1">
    <property type="nucleotide sequence ID" value="NZ_JBHLVO010000011.1"/>
</dbReference>
<dbReference type="Gene3D" id="3.40.50.1000">
    <property type="entry name" value="HAD superfamily/HAD-like"/>
    <property type="match status" value="1"/>
</dbReference>
<reference evidence="1 2" key="1">
    <citation type="submission" date="2024-09" db="EMBL/GenBank/DDBJ databases">
        <authorList>
            <person name="Sun Q."/>
            <person name="Mori K."/>
        </authorList>
    </citation>
    <scope>NUCLEOTIDE SEQUENCE [LARGE SCALE GENOMIC DNA]</scope>
    <source>
        <strain evidence="1 2">CCM 7228</strain>
    </source>
</reference>
<dbReference type="PANTHER" id="PTHR18901:SF38">
    <property type="entry name" value="PSEUDOURIDINE-5'-PHOSPHATASE"/>
    <property type="match status" value="1"/>
</dbReference>
<comment type="caution">
    <text evidence="1">The sequence shown here is derived from an EMBL/GenBank/DDBJ whole genome shotgun (WGS) entry which is preliminary data.</text>
</comment>
<dbReference type="InterPro" id="IPR036412">
    <property type="entry name" value="HAD-like_sf"/>
</dbReference>
<dbReference type="GO" id="GO:0016787">
    <property type="term" value="F:hydrolase activity"/>
    <property type="evidence" value="ECO:0007669"/>
    <property type="project" value="UniProtKB-KW"/>
</dbReference>
<dbReference type="InterPro" id="IPR023214">
    <property type="entry name" value="HAD_sf"/>
</dbReference>
<dbReference type="Pfam" id="PF13419">
    <property type="entry name" value="HAD_2"/>
    <property type="match status" value="1"/>
</dbReference>
<dbReference type="SFLD" id="SFLDS00003">
    <property type="entry name" value="Haloacid_Dehalogenase"/>
    <property type="match status" value="1"/>
</dbReference>
<dbReference type="Proteomes" id="UP001589854">
    <property type="component" value="Unassembled WGS sequence"/>
</dbReference>
<accession>A0ABV6GFZ7</accession>
<dbReference type="PANTHER" id="PTHR18901">
    <property type="entry name" value="2-DEOXYGLUCOSE-6-PHOSPHATE PHOSPHATASE 2"/>
    <property type="match status" value="1"/>
</dbReference>
<keyword evidence="1" id="KW-0378">Hydrolase</keyword>
<dbReference type="NCBIfam" id="TIGR01509">
    <property type="entry name" value="HAD-SF-IA-v3"/>
    <property type="match status" value="1"/>
</dbReference>
<gene>
    <name evidence="1" type="ORF">ACFFIX_14350</name>
</gene>
<organism evidence="1 2">
    <name type="scientific">Metabacillus herbersteinensis</name>
    <dbReference type="NCBI Taxonomy" id="283816"/>
    <lineage>
        <taxon>Bacteria</taxon>
        <taxon>Bacillati</taxon>
        <taxon>Bacillota</taxon>
        <taxon>Bacilli</taxon>
        <taxon>Bacillales</taxon>
        <taxon>Bacillaceae</taxon>
        <taxon>Metabacillus</taxon>
    </lineage>
</organism>
<evidence type="ECO:0000313" key="1">
    <source>
        <dbReference type="EMBL" id="MFC0272614.1"/>
    </source>
</evidence>
<proteinExistence type="predicted"/>